<keyword evidence="3" id="KW-1185">Reference proteome</keyword>
<proteinExistence type="predicted"/>
<dbReference type="InParanoid" id="D1YVY0"/>
<accession>D1YVY0</accession>
<dbReference type="InterPro" id="IPR033913">
    <property type="entry name" value="MTH1175_dom"/>
</dbReference>
<dbReference type="AlphaFoldDB" id="D1YVY0"/>
<dbReference type="RefSeq" id="WP_012899282.1">
    <property type="nucleotide sequence ID" value="NC_013665.1"/>
</dbReference>
<evidence type="ECO:0000313" key="2">
    <source>
        <dbReference type="EMBL" id="BAI60602.1"/>
    </source>
</evidence>
<dbReference type="GeneID" id="8680604"/>
<dbReference type="PANTHER" id="PTHR42983">
    <property type="entry name" value="DINITROGENASE IRON-MOLYBDENUM COFACTOR PROTEIN-RELATED"/>
    <property type="match status" value="1"/>
</dbReference>
<dbReference type="EMBL" id="AP011532">
    <property type="protein sequence ID" value="BAI60602.1"/>
    <property type="molecule type" value="Genomic_DNA"/>
</dbReference>
<dbReference type="InterPro" id="IPR036105">
    <property type="entry name" value="DiNase_FeMo-co_biosyn_sf"/>
</dbReference>
<dbReference type="Pfam" id="PF02579">
    <property type="entry name" value="Nitro_FeMo-Co"/>
    <property type="match status" value="1"/>
</dbReference>
<dbReference type="STRING" id="304371.MCP_0530"/>
<sequence>MSICITADGAYINGKVSEFFGRCKNFMLIDLETGELDIVPNMAAYLNNAGLRAAADIIKHKPSAVIAGRIGKNALKALRKAGIEVLMAKNMTIREALEQYRSGKLEKLR</sequence>
<reference evidence="3" key="3">
    <citation type="journal article" date="2011" name="PLoS ONE">
        <title>Genome sequence of a mesophilic hydrogenotrophic methanogen Methanocella paludicola, the first cultivated representative of the order Methanocellales.</title>
        <authorList>
            <person name="Sakai S."/>
            <person name="Takaki Y."/>
            <person name="Shimamura S."/>
            <person name="Sekine M."/>
            <person name="Tajima T."/>
            <person name="Kosugi H."/>
            <person name="Ichikawa N."/>
            <person name="Tasumi E."/>
            <person name="Hiraki A.T."/>
            <person name="Shimizu A."/>
            <person name="Kato Y."/>
            <person name="Nishiko R."/>
            <person name="Mori K."/>
            <person name="Fujita N."/>
            <person name="Imachi H."/>
            <person name="Takai K."/>
        </authorList>
    </citation>
    <scope>NUCLEOTIDE SEQUENCE [LARGE SCALE GENOMIC DNA]</scope>
    <source>
        <strain evidence="3">DSM 17711 / JCM 13418 / NBRC 101707 / SANAE</strain>
    </source>
</reference>
<dbReference type="KEGG" id="mpd:MCP_0530"/>
<evidence type="ECO:0000313" key="3">
    <source>
        <dbReference type="Proteomes" id="UP000001882"/>
    </source>
</evidence>
<dbReference type="Gene3D" id="3.30.420.130">
    <property type="entry name" value="Dinitrogenase iron-molybdenum cofactor biosynthesis domain"/>
    <property type="match status" value="1"/>
</dbReference>
<feature type="domain" description="Dinitrogenase iron-molybdenum cofactor biosynthesis" evidence="1">
    <location>
        <begin position="14"/>
        <end position="101"/>
    </location>
</feature>
<dbReference type="SUPFAM" id="SSF53146">
    <property type="entry name" value="Nitrogenase accessory factor-like"/>
    <property type="match status" value="1"/>
</dbReference>
<dbReference type="CDD" id="cd00851">
    <property type="entry name" value="MTH1175"/>
    <property type="match status" value="1"/>
</dbReference>
<evidence type="ECO:0000259" key="1">
    <source>
        <dbReference type="Pfam" id="PF02579"/>
    </source>
</evidence>
<dbReference type="eggNOG" id="arCOG02734">
    <property type="taxonomic scope" value="Archaea"/>
</dbReference>
<gene>
    <name evidence="2" type="ordered locus">MCP_0530</name>
</gene>
<name>D1YVY0_METPS</name>
<reference evidence="2 3" key="1">
    <citation type="journal article" date="2007" name="Appl. Environ. Microbiol.">
        <title>Isolation of key methanogens for global methane emission from rice paddy fields: a novel isolate affiliated with the clone cluster rice cluster I.</title>
        <authorList>
            <person name="Sakai S."/>
            <person name="Imachi H."/>
            <person name="Sekiguchi Y."/>
            <person name="Ohashi A."/>
            <person name="Harada H."/>
            <person name="Kamagata Y."/>
        </authorList>
    </citation>
    <scope>NUCLEOTIDE SEQUENCE [LARGE SCALE GENOMIC DNA]</scope>
    <source>
        <strain evidence="3">DSM 17711 / JCM 13418 / NBRC 101707 / SANAE</strain>
    </source>
</reference>
<protein>
    <recommendedName>
        <fullName evidence="1">Dinitrogenase iron-molybdenum cofactor biosynthesis domain-containing protein</fullName>
    </recommendedName>
</protein>
<reference evidence="2 3" key="2">
    <citation type="journal article" date="2008" name="Int. J. Syst. Evol. Microbiol.">
        <title>Methanocella paludicola gen. nov., sp. nov., a methane-producing archaeon, the first isolate of the lineage 'Rice Cluster I', and proposal of the new archaeal order Methanocellales ord. nov.</title>
        <authorList>
            <person name="Sakai S."/>
            <person name="Imachi H."/>
            <person name="Hanada S."/>
            <person name="Ohashi A."/>
            <person name="Harada H."/>
            <person name="Kamagata Y."/>
        </authorList>
    </citation>
    <scope>NUCLEOTIDE SEQUENCE [LARGE SCALE GENOMIC DNA]</scope>
    <source>
        <strain evidence="3">DSM 17711 / JCM 13418 / NBRC 101707 / SANAE</strain>
    </source>
</reference>
<dbReference type="OrthoDB" id="25911at2157"/>
<organism evidence="2 3">
    <name type="scientific">Methanocella paludicola (strain DSM 17711 / JCM 13418 / NBRC 101707 / SANAE)</name>
    <dbReference type="NCBI Taxonomy" id="304371"/>
    <lineage>
        <taxon>Archaea</taxon>
        <taxon>Methanobacteriati</taxon>
        <taxon>Methanobacteriota</taxon>
        <taxon>Stenosarchaea group</taxon>
        <taxon>Methanomicrobia</taxon>
        <taxon>Methanocellales</taxon>
        <taxon>Methanocellaceae</taxon>
        <taxon>Methanocella</taxon>
    </lineage>
</organism>
<dbReference type="Proteomes" id="UP000001882">
    <property type="component" value="Chromosome"/>
</dbReference>
<dbReference type="InterPro" id="IPR003731">
    <property type="entry name" value="Di-Nase_FeMo-co_biosynth"/>
</dbReference>
<dbReference type="PANTHER" id="PTHR42983:SF1">
    <property type="entry name" value="IRON-MOLYBDENUM PROTEIN"/>
    <property type="match status" value="1"/>
</dbReference>